<evidence type="ECO:0000256" key="1">
    <source>
        <dbReference type="SAM" id="MobiDB-lite"/>
    </source>
</evidence>
<name>A0ABW0BLK2_9ACTN</name>
<evidence type="ECO:0000313" key="2">
    <source>
        <dbReference type="EMBL" id="MFC5178220.1"/>
    </source>
</evidence>
<keyword evidence="3" id="KW-1185">Reference proteome</keyword>
<comment type="caution">
    <text evidence="2">The sequence shown here is derived from an EMBL/GenBank/DDBJ whole genome shotgun (WGS) entry which is preliminary data.</text>
</comment>
<dbReference type="PROSITE" id="PS51318">
    <property type="entry name" value="TAT"/>
    <property type="match status" value="1"/>
</dbReference>
<dbReference type="RefSeq" id="WP_378591808.1">
    <property type="nucleotide sequence ID" value="NZ_JBHSKD010000021.1"/>
</dbReference>
<proteinExistence type="predicted"/>
<accession>A0ABW0BLK2</accession>
<feature type="region of interest" description="Disordered" evidence="1">
    <location>
        <begin position="130"/>
        <end position="166"/>
    </location>
</feature>
<protein>
    <recommendedName>
        <fullName evidence="4">Glycine rich protein</fullName>
    </recommendedName>
</protein>
<reference evidence="3" key="1">
    <citation type="journal article" date="2019" name="Int. J. Syst. Evol. Microbiol.">
        <title>The Global Catalogue of Microorganisms (GCM) 10K type strain sequencing project: providing services to taxonomists for standard genome sequencing and annotation.</title>
        <authorList>
            <consortium name="The Broad Institute Genomics Platform"/>
            <consortium name="The Broad Institute Genome Sequencing Center for Infectious Disease"/>
            <person name="Wu L."/>
            <person name="Ma J."/>
        </authorList>
    </citation>
    <scope>NUCLEOTIDE SEQUENCE [LARGE SCALE GENOMIC DNA]</scope>
    <source>
        <strain evidence="3">DFY41</strain>
    </source>
</reference>
<sequence length="512" mass="51632">MTTPAGSRVPLRDRATGGEALEPRDRPTLGRRAMFVLGGTAAAGVAGVVAAAPADAASATTAWKCGGNTGITTDGTNYLGPRNTAPLIFKTTPSGGTPTERLRVAPTGLVGIGTNAPAVVLDVRGSTASVVQGTNTGTTSTSTGVSGVSSAGSGVTGQSTSGSGVAGTTQGGIGVAGTSTNNIGVQGSGAYSGVVGSGGSYGGIFSGTSYGVYGYGPTGVYASGSTYGLYANGPSYGVYAYSGSGRGIQAQGVIGVHGISSDTNSSAVQGEGGQYGVRGFGARTAGVRGDSSYVGVWGQGPSYGVYGYADGSGGYAVMGQVGGSASWGLYSIGNAAVQGTLYKSAGSFRIDHPLDPEHKYLSHSFVESPDMMNVYNGVVVLDGSGEAEVTLPDYFGVLNRDYRYQLTAIGAPGPRLHVKSEIEDNRFVIAGGKPGAKVSWQVTGIRQDDYAREHPIVVEESKPADQRGTRLFVPQGSKARQFTPRAAAAKEAGAAAPSAEEQPDPLARLRRD</sequence>
<feature type="compositionally biased region" description="Basic and acidic residues" evidence="1">
    <location>
        <begin position="10"/>
        <end position="26"/>
    </location>
</feature>
<feature type="compositionally biased region" description="Low complexity" evidence="1">
    <location>
        <begin position="486"/>
        <end position="500"/>
    </location>
</feature>
<feature type="region of interest" description="Disordered" evidence="1">
    <location>
        <begin position="1"/>
        <end position="26"/>
    </location>
</feature>
<feature type="region of interest" description="Disordered" evidence="1">
    <location>
        <begin position="462"/>
        <end position="512"/>
    </location>
</feature>
<dbReference type="Proteomes" id="UP001596087">
    <property type="component" value="Unassembled WGS sequence"/>
</dbReference>
<evidence type="ECO:0000313" key="3">
    <source>
        <dbReference type="Proteomes" id="UP001596087"/>
    </source>
</evidence>
<gene>
    <name evidence="2" type="ORF">ACFPGP_16195</name>
</gene>
<dbReference type="InterPro" id="IPR006311">
    <property type="entry name" value="TAT_signal"/>
</dbReference>
<organism evidence="2 3">
    <name type="scientific">Nocardioides taihuensis</name>
    <dbReference type="NCBI Taxonomy" id="1835606"/>
    <lineage>
        <taxon>Bacteria</taxon>
        <taxon>Bacillati</taxon>
        <taxon>Actinomycetota</taxon>
        <taxon>Actinomycetes</taxon>
        <taxon>Propionibacteriales</taxon>
        <taxon>Nocardioidaceae</taxon>
        <taxon>Nocardioides</taxon>
    </lineage>
</organism>
<dbReference type="EMBL" id="JBHSKD010000021">
    <property type="protein sequence ID" value="MFC5178220.1"/>
    <property type="molecule type" value="Genomic_DNA"/>
</dbReference>
<evidence type="ECO:0008006" key="4">
    <source>
        <dbReference type="Google" id="ProtNLM"/>
    </source>
</evidence>